<comment type="cofactor">
    <cofactor evidence="1">
        <name>Fe(2+)</name>
        <dbReference type="ChEBI" id="CHEBI:29033"/>
    </cofactor>
</comment>
<dbReference type="Gene3D" id="2.60.120.650">
    <property type="entry name" value="Cupin"/>
    <property type="match status" value="1"/>
</dbReference>
<dbReference type="InterPro" id="IPR003347">
    <property type="entry name" value="JmjC_dom"/>
</dbReference>
<gene>
    <name evidence="14" type="ORF">AB0887_29105</name>
</gene>
<keyword evidence="15" id="KW-1185">Reference proteome</keyword>
<dbReference type="SMART" id="SM00558">
    <property type="entry name" value="JmjC"/>
    <property type="match status" value="1"/>
</dbReference>
<feature type="domain" description="JmjC" evidence="13">
    <location>
        <begin position="110"/>
        <end position="249"/>
    </location>
</feature>
<dbReference type="Pfam" id="PF08007">
    <property type="entry name" value="JmjC_2"/>
    <property type="match status" value="1"/>
</dbReference>
<comment type="catalytic activity">
    <reaction evidence="11">
        <text>L-histidyl-[ribosomal protein uL15] + 2-oxoglutarate + O2 = (3S)-3-hydroxy-L-histidyl-[ribosomal protein uL15] + succinate + CO2</text>
        <dbReference type="Rhea" id="RHEA:54024"/>
        <dbReference type="Rhea" id="RHEA-COMP:13760"/>
        <dbReference type="Rhea" id="RHEA-COMP:13761"/>
        <dbReference type="ChEBI" id="CHEBI:15379"/>
        <dbReference type="ChEBI" id="CHEBI:16526"/>
        <dbReference type="ChEBI" id="CHEBI:16810"/>
        <dbReference type="ChEBI" id="CHEBI:29979"/>
        <dbReference type="ChEBI" id="CHEBI:30031"/>
        <dbReference type="ChEBI" id="CHEBI:138021"/>
    </reaction>
</comment>
<dbReference type="RefSeq" id="WP_359782794.1">
    <property type="nucleotide sequence ID" value="NZ_JBEYRR010000012.1"/>
</dbReference>
<evidence type="ECO:0000256" key="11">
    <source>
        <dbReference type="ARBA" id="ARBA00047687"/>
    </source>
</evidence>
<dbReference type="PANTHER" id="PTHR13096">
    <property type="entry name" value="MINA53 MYC INDUCED NUCLEAR ANTIGEN"/>
    <property type="match status" value="1"/>
</dbReference>
<evidence type="ECO:0000256" key="5">
    <source>
        <dbReference type="ARBA" id="ARBA00034314"/>
    </source>
</evidence>
<reference evidence="14 15" key="1">
    <citation type="submission" date="2024-06" db="EMBL/GenBank/DDBJ databases">
        <title>The Natural Products Discovery Center: Release of the First 8490 Sequenced Strains for Exploring Actinobacteria Biosynthetic Diversity.</title>
        <authorList>
            <person name="Kalkreuter E."/>
            <person name="Kautsar S.A."/>
            <person name="Yang D."/>
            <person name="Bader C.D."/>
            <person name="Teijaro C.N."/>
            <person name="Fluegel L."/>
            <person name="Davis C.M."/>
            <person name="Simpson J.R."/>
            <person name="Lauterbach L."/>
            <person name="Steele A.D."/>
            <person name="Gui C."/>
            <person name="Meng S."/>
            <person name="Li G."/>
            <person name="Viehrig K."/>
            <person name="Ye F."/>
            <person name="Su P."/>
            <person name="Kiefer A.F."/>
            <person name="Nichols A."/>
            <person name="Cepeda A.J."/>
            <person name="Yan W."/>
            <person name="Fan B."/>
            <person name="Jiang Y."/>
            <person name="Adhikari A."/>
            <person name="Zheng C.-J."/>
            <person name="Schuster L."/>
            <person name="Cowan T.M."/>
            <person name="Smanski M.J."/>
            <person name="Chevrette M.G."/>
            <person name="De Carvalho L.P.S."/>
            <person name="Shen B."/>
        </authorList>
    </citation>
    <scope>NUCLEOTIDE SEQUENCE [LARGE SCALE GENOMIC DNA]</scope>
    <source>
        <strain evidence="14 15">NPDC047833</strain>
    </source>
</reference>
<evidence type="ECO:0000313" key="14">
    <source>
        <dbReference type="EMBL" id="MEW2365991.1"/>
    </source>
</evidence>
<keyword evidence="4" id="KW-0408">Iron</keyword>
<evidence type="ECO:0000256" key="6">
    <source>
        <dbReference type="ARBA" id="ARBA00034334"/>
    </source>
</evidence>
<name>A0ABV3M444_9ACTN</name>
<comment type="similarity">
    <text evidence="5">Belongs to the ROX family. MINA53 subfamily.</text>
</comment>
<evidence type="ECO:0000256" key="12">
    <source>
        <dbReference type="ARBA" id="ARBA00049465"/>
    </source>
</evidence>
<dbReference type="PROSITE" id="PS51184">
    <property type="entry name" value="JMJC"/>
    <property type="match status" value="1"/>
</dbReference>
<dbReference type="Proteomes" id="UP001553843">
    <property type="component" value="Unassembled WGS sequence"/>
</dbReference>
<proteinExistence type="inferred from homology"/>
<dbReference type="InterPro" id="IPR039994">
    <property type="entry name" value="NO66-like"/>
</dbReference>
<evidence type="ECO:0000256" key="4">
    <source>
        <dbReference type="ARBA" id="ARBA00023004"/>
    </source>
</evidence>
<comment type="catalytic activity">
    <reaction evidence="12">
        <text>L-histidyl-[protein] + 2-oxoglutarate + O2 = (3S)-3-hydroxy-L-histidyl-[protein] + succinate + CO2</text>
        <dbReference type="Rhea" id="RHEA:54256"/>
        <dbReference type="Rhea" id="RHEA-COMP:9745"/>
        <dbReference type="Rhea" id="RHEA-COMP:13840"/>
        <dbReference type="ChEBI" id="CHEBI:15379"/>
        <dbReference type="ChEBI" id="CHEBI:16526"/>
        <dbReference type="ChEBI" id="CHEBI:16810"/>
        <dbReference type="ChEBI" id="CHEBI:29979"/>
        <dbReference type="ChEBI" id="CHEBI:30031"/>
        <dbReference type="ChEBI" id="CHEBI:138021"/>
        <dbReference type="EC" id="1.14.11.79"/>
    </reaction>
</comment>
<evidence type="ECO:0000259" key="13">
    <source>
        <dbReference type="PROSITE" id="PS51184"/>
    </source>
</evidence>
<evidence type="ECO:0000256" key="8">
    <source>
        <dbReference type="ARBA" id="ARBA00034360"/>
    </source>
</evidence>
<evidence type="ECO:0000256" key="9">
    <source>
        <dbReference type="ARBA" id="ARBA00034372"/>
    </source>
</evidence>
<dbReference type="SUPFAM" id="SSF51197">
    <property type="entry name" value="Clavaminate synthase-like"/>
    <property type="match status" value="1"/>
</dbReference>
<evidence type="ECO:0000256" key="7">
    <source>
        <dbReference type="ARBA" id="ARBA00034359"/>
    </source>
</evidence>
<keyword evidence="2" id="KW-0690">Ribosome biogenesis</keyword>
<comment type="caution">
    <text evidence="14">The sequence shown here is derived from an EMBL/GenBank/DDBJ whole genome shotgun (WGS) entry which is preliminary data.</text>
</comment>
<dbReference type="PANTHER" id="PTHR13096:SF7">
    <property type="entry name" value="RIBOSOMAL OXYGENASE 2"/>
    <property type="match status" value="1"/>
</dbReference>
<evidence type="ECO:0000256" key="10">
    <source>
        <dbReference type="ARBA" id="ARBA00046256"/>
    </source>
</evidence>
<evidence type="ECO:0000256" key="2">
    <source>
        <dbReference type="ARBA" id="ARBA00022517"/>
    </source>
</evidence>
<evidence type="ECO:0000256" key="1">
    <source>
        <dbReference type="ARBA" id="ARBA00001954"/>
    </source>
</evidence>
<sequence length="403" mass="44336">MTPTDSAEPTLAAPRHTALRRLVEDPAAFAVRLPEEPRMRRAADDFSDLFDLGTIDELLTDRALRRPAFRVIRDGEQVPDTACLHRSLLYPDVADPHKISRLLAEGATLVFQGLQELTGPLAEFARRLAHDLGRPVNVNAYVTPAGSQGFGDHYDTQDSFIVQIHGSKRWTLNDPVVARPLSHESGRKVPAGVPGRTLTLAPGDCLWLPRGWVHSARSTDTASVHLTISLYEWTGHWAWTRIADRAADLPGRFPLSTDFFRDRSAAEKDMATLRAELIDWLTRADDSALVDLVRAAGAPEFPSPLRHPFRQALADGVDEDTEYTVNAHAVLGAEIRGDRLVLTLGARGLTVPATMAPILADLLSRDRFRPKDLTPPLDPAQRDHLLARLQSEGVLTPASGSRT</sequence>
<evidence type="ECO:0000256" key="3">
    <source>
        <dbReference type="ARBA" id="ARBA00022723"/>
    </source>
</evidence>
<dbReference type="EMBL" id="JBEYRS010000014">
    <property type="protein sequence ID" value="MEW2365991.1"/>
    <property type="molecule type" value="Genomic_DNA"/>
</dbReference>
<protein>
    <recommendedName>
        <fullName evidence="6">Ribosomal oxygenase 2</fullName>
    </recommendedName>
    <alternativeName>
        <fullName evidence="7">Bifunctional lysine-specific demethylase and histidyl-hydroxylase MINA</fullName>
    </alternativeName>
    <alternativeName>
        <fullName evidence="8">Histone lysine demethylase MINA</fullName>
    </alternativeName>
    <alternativeName>
        <fullName evidence="9">MYC-induced nuclear antigen</fullName>
    </alternativeName>
</protein>
<organism evidence="14 15">
    <name type="scientific">Streptomyces huasconensis</name>
    <dbReference type="NCBI Taxonomy" id="1854574"/>
    <lineage>
        <taxon>Bacteria</taxon>
        <taxon>Bacillati</taxon>
        <taxon>Actinomycetota</taxon>
        <taxon>Actinomycetes</taxon>
        <taxon>Kitasatosporales</taxon>
        <taxon>Streptomycetaceae</taxon>
        <taxon>Streptomyces</taxon>
    </lineage>
</organism>
<comment type="function">
    <text evidence="10">Oxygenase that can act as both a histone lysine demethylase and a ribosomal histidine hydroxylase. Is involved in the demethylation of trimethylated 'Lys-9' on histone H3 (H3K9me3), leading to an increase in ribosomal RNA expression. Also catalyzes the hydroxylation of 60S ribosomal protein L27a on 'His-39'. May play an important role in cell growth and survival. May be involved in ribosome biogenesis, most likely during the assembly process of pre-ribosomal particles.</text>
</comment>
<evidence type="ECO:0000313" key="15">
    <source>
        <dbReference type="Proteomes" id="UP001553843"/>
    </source>
</evidence>
<accession>A0ABV3M444</accession>
<keyword evidence="3" id="KW-0479">Metal-binding</keyword>